<protein>
    <recommendedName>
        <fullName evidence="5">UPF0397 protein M3M40_05010</fullName>
    </recommendedName>
</protein>
<keyword evidence="4 5" id="KW-0472">Membrane</keyword>
<dbReference type="EMBL" id="CP097119">
    <property type="protein sequence ID" value="USS89940.1"/>
    <property type="molecule type" value="Genomic_DNA"/>
</dbReference>
<keyword evidence="3 5" id="KW-1133">Transmembrane helix</keyword>
<evidence type="ECO:0000256" key="5">
    <source>
        <dbReference type="HAMAP-Rule" id="MF_01572"/>
    </source>
</evidence>
<dbReference type="GO" id="GO:0005886">
    <property type="term" value="C:plasma membrane"/>
    <property type="evidence" value="ECO:0007669"/>
    <property type="project" value="UniProtKB-SubCell"/>
</dbReference>
<dbReference type="HAMAP" id="MF_01572">
    <property type="entry name" value="UPF0397"/>
    <property type="match status" value="1"/>
</dbReference>
<accession>A0A9Q8ZV26</accession>
<evidence type="ECO:0000256" key="1">
    <source>
        <dbReference type="ARBA" id="ARBA00022475"/>
    </source>
</evidence>
<name>A0A9Q8ZV26_9LACO</name>
<dbReference type="InterPro" id="IPR022914">
    <property type="entry name" value="UPF0397"/>
</dbReference>
<organism evidence="6 7">
    <name type="scientific">Fructilactobacillus cliffordii</name>
    <dbReference type="NCBI Taxonomy" id="2940299"/>
    <lineage>
        <taxon>Bacteria</taxon>
        <taxon>Bacillati</taxon>
        <taxon>Bacillota</taxon>
        <taxon>Bacilli</taxon>
        <taxon>Lactobacillales</taxon>
        <taxon>Lactobacillaceae</taxon>
        <taxon>Fructilactobacillus</taxon>
    </lineage>
</organism>
<evidence type="ECO:0000313" key="6">
    <source>
        <dbReference type="EMBL" id="USS89940.1"/>
    </source>
</evidence>
<gene>
    <name evidence="6" type="ORF">M3M40_05010</name>
</gene>
<evidence type="ECO:0000256" key="2">
    <source>
        <dbReference type="ARBA" id="ARBA00022692"/>
    </source>
</evidence>
<reference evidence="6" key="1">
    <citation type="submission" date="2022-05" db="EMBL/GenBank/DDBJ databases">
        <authorList>
            <person name="Oliphant S.A."/>
            <person name="Watson-Haigh N.S."/>
            <person name="Sumby K.M."/>
            <person name="Gardner J.M."/>
            <person name="Jiranek V."/>
        </authorList>
    </citation>
    <scope>NUCLEOTIDE SEQUENCE</scope>
    <source>
        <strain evidence="6">KI4_B1</strain>
    </source>
</reference>
<comment type="similarity">
    <text evidence="5">Belongs to the UPF0397 family.</text>
</comment>
<comment type="subcellular location">
    <subcellularLocation>
        <location evidence="5">Cell membrane</location>
        <topology evidence="5">Multi-pass membrane protein</topology>
    </subcellularLocation>
</comment>
<proteinExistence type="inferred from homology"/>
<feature type="transmembrane region" description="Helical" evidence="5">
    <location>
        <begin position="112"/>
        <end position="130"/>
    </location>
</feature>
<dbReference type="NCBIfam" id="NF010182">
    <property type="entry name" value="PRK13661.1"/>
    <property type="match status" value="1"/>
</dbReference>
<feature type="transmembrane region" description="Helical" evidence="5">
    <location>
        <begin position="79"/>
        <end position="100"/>
    </location>
</feature>
<dbReference type="PANTHER" id="PTHR37815:SF3">
    <property type="entry name" value="UPF0397 PROTEIN SPR0429"/>
    <property type="match status" value="1"/>
</dbReference>
<dbReference type="PANTHER" id="PTHR37815">
    <property type="entry name" value="UPF0397 PROTEIN BC_2624-RELATED"/>
    <property type="match status" value="1"/>
</dbReference>
<sequence>MLLMKSLSVKKVVAIGIGAAIFVILDRFASIPTGFPNTNLATTYAFLALFALIYGPVVGFSVGFIGHALNDFMMFGNPWWSWVLCSALFGLVIGFFGKYFKVNQGIFGWKDAVWFNLIQIVTNYVLWAFVAPTLDILIYSEPASKVYVQGLLSGTLDSISVGILGTILIKAYAATRVRNDSLRKE</sequence>
<keyword evidence="7" id="KW-1185">Reference proteome</keyword>
<keyword evidence="1 5" id="KW-1003">Cell membrane</keyword>
<feature type="transmembrane region" description="Helical" evidence="5">
    <location>
        <begin position="12"/>
        <end position="29"/>
    </location>
</feature>
<keyword evidence="2 5" id="KW-0812">Transmembrane</keyword>
<evidence type="ECO:0000256" key="4">
    <source>
        <dbReference type="ARBA" id="ARBA00023136"/>
    </source>
</evidence>
<dbReference type="InterPro" id="IPR009825">
    <property type="entry name" value="ECF_substrate-spec-like"/>
</dbReference>
<feature type="transmembrane region" description="Helical" evidence="5">
    <location>
        <begin position="150"/>
        <end position="173"/>
    </location>
</feature>
<evidence type="ECO:0000313" key="7">
    <source>
        <dbReference type="Proteomes" id="UP001055911"/>
    </source>
</evidence>
<feature type="transmembrane region" description="Helical" evidence="5">
    <location>
        <begin position="41"/>
        <end position="67"/>
    </location>
</feature>
<dbReference type="Gene3D" id="1.10.1760.20">
    <property type="match status" value="1"/>
</dbReference>
<evidence type="ECO:0000256" key="3">
    <source>
        <dbReference type="ARBA" id="ARBA00022989"/>
    </source>
</evidence>
<dbReference type="AlphaFoldDB" id="A0A9Q8ZV26"/>
<dbReference type="Pfam" id="PF07155">
    <property type="entry name" value="ECF-ribofla_trS"/>
    <property type="match status" value="1"/>
</dbReference>
<dbReference type="Proteomes" id="UP001055911">
    <property type="component" value="Chromosome"/>
</dbReference>